<gene>
    <name evidence="1" type="ORF">INT47_003420</name>
</gene>
<evidence type="ECO:0000313" key="1">
    <source>
        <dbReference type="EMBL" id="KAG2209984.1"/>
    </source>
</evidence>
<accession>A0A8H7REJ9</accession>
<sequence length="488" mass="57246">MFLQWDQLEEILEFRKHHNDKHAQLNNIVQNIDFLESFFTQLLEELKLCSTSDETMDKYPNAGPLLTLASTHPYMGFSPVIATLLINCLLEYSKINFESDASLDTTAPKDKPTVWCIIRLRRFISMSYINDTKKTTRTIVQQITSLLDKNRKQLNAQKITKLANTCMNLIHEREVFVLIEKLVDCALNDSEPSLYIDLPNPLLSDEFIYRLLQEDTSLTTMRTQYLKWPIELKIKLLHNYPDMFEIEILNFIENYTASMDYISLDDLIGQYMKNDFVQLLQKSSYLACRFISTLSDYTIQFQSWKLVKLGQCMNYCLRTQIFELCRREIDNATFQHVEAHAIHNAISNYIFGSGSSIHISNRRNEAWCISLSFTRFTWYCVYRLVQWNTNDDNLWSSEMEDILIYVNWIICPSMDNRESESLSRLRNWIQSSQRLYDDLPKRCQNLLNCNGIIIACFITSIFFSADHLHVDHQISLIQGIFAKPETTK</sequence>
<dbReference type="Proteomes" id="UP000603453">
    <property type="component" value="Unassembled WGS sequence"/>
</dbReference>
<dbReference type="OrthoDB" id="2246451at2759"/>
<feature type="non-terminal residue" evidence="1">
    <location>
        <position position="1"/>
    </location>
</feature>
<organism evidence="1 2">
    <name type="scientific">Mucor saturninus</name>
    <dbReference type="NCBI Taxonomy" id="64648"/>
    <lineage>
        <taxon>Eukaryota</taxon>
        <taxon>Fungi</taxon>
        <taxon>Fungi incertae sedis</taxon>
        <taxon>Mucoromycota</taxon>
        <taxon>Mucoromycotina</taxon>
        <taxon>Mucoromycetes</taxon>
        <taxon>Mucorales</taxon>
        <taxon>Mucorineae</taxon>
        <taxon>Mucoraceae</taxon>
        <taxon>Mucor</taxon>
    </lineage>
</organism>
<reference evidence="1" key="1">
    <citation type="submission" date="2020-12" db="EMBL/GenBank/DDBJ databases">
        <title>Metabolic potential, ecology and presence of endohyphal bacteria is reflected in genomic diversity of Mucoromycotina.</title>
        <authorList>
            <person name="Muszewska A."/>
            <person name="Okrasinska A."/>
            <person name="Steczkiewicz K."/>
            <person name="Drgas O."/>
            <person name="Orlowska M."/>
            <person name="Perlinska-Lenart U."/>
            <person name="Aleksandrzak-Piekarczyk T."/>
            <person name="Szatraj K."/>
            <person name="Zielenkiewicz U."/>
            <person name="Pilsyk S."/>
            <person name="Malc E."/>
            <person name="Mieczkowski P."/>
            <person name="Kruszewska J.S."/>
            <person name="Biernat P."/>
            <person name="Pawlowska J."/>
        </authorList>
    </citation>
    <scope>NUCLEOTIDE SEQUENCE</scope>
    <source>
        <strain evidence="1">WA0000017839</strain>
    </source>
</reference>
<evidence type="ECO:0000313" key="2">
    <source>
        <dbReference type="Proteomes" id="UP000603453"/>
    </source>
</evidence>
<keyword evidence="2" id="KW-1185">Reference proteome</keyword>
<protein>
    <submittedName>
        <fullName evidence="1">Uncharacterized protein</fullName>
    </submittedName>
</protein>
<name>A0A8H7REJ9_9FUNG</name>
<comment type="caution">
    <text evidence="1">The sequence shown here is derived from an EMBL/GenBank/DDBJ whole genome shotgun (WGS) entry which is preliminary data.</text>
</comment>
<proteinExistence type="predicted"/>
<dbReference type="AlphaFoldDB" id="A0A8H7REJ9"/>
<dbReference type="EMBL" id="JAEPRD010000013">
    <property type="protein sequence ID" value="KAG2209984.1"/>
    <property type="molecule type" value="Genomic_DNA"/>
</dbReference>